<reference evidence="1" key="2">
    <citation type="journal article" date="2015" name="Fish Shellfish Immunol.">
        <title>Early steps in the European eel (Anguilla anguilla)-Vibrio vulnificus interaction in the gills: Role of the RtxA13 toxin.</title>
        <authorList>
            <person name="Callol A."/>
            <person name="Pajuelo D."/>
            <person name="Ebbesson L."/>
            <person name="Teles M."/>
            <person name="MacKenzie S."/>
            <person name="Amaro C."/>
        </authorList>
    </citation>
    <scope>NUCLEOTIDE SEQUENCE</scope>
</reference>
<reference evidence="1" key="1">
    <citation type="submission" date="2014-11" db="EMBL/GenBank/DDBJ databases">
        <authorList>
            <person name="Amaro Gonzalez C."/>
        </authorList>
    </citation>
    <scope>NUCLEOTIDE SEQUENCE</scope>
</reference>
<name>A0A0E9SUY4_ANGAN</name>
<dbReference type="EMBL" id="GBXM01064249">
    <property type="protein sequence ID" value="JAH44328.1"/>
    <property type="molecule type" value="Transcribed_RNA"/>
</dbReference>
<evidence type="ECO:0000313" key="1">
    <source>
        <dbReference type="EMBL" id="JAH44328.1"/>
    </source>
</evidence>
<sequence length="36" mass="4412">MKFLRGLKIKIIIFFACKQPIHYWQIKIFDKRSGED</sequence>
<organism evidence="1">
    <name type="scientific">Anguilla anguilla</name>
    <name type="common">European freshwater eel</name>
    <name type="synonym">Muraena anguilla</name>
    <dbReference type="NCBI Taxonomy" id="7936"/>
    <lineage>
        <taxon>Eukaryota</taxon>
        <taxon>Metazoa</taxon>
        <taxon>Chordata</taxon>
        <taxon>Craniata</taxon>
        <taxon>Vertebrata</taxon>
        <taxon>Euteleostomi</taxon>
        <taxon>Actinopterygii</taxon>
        <taxon>Neopterygii</taxon>
        <taxon>Teleostei</taxon>
        <taxon>Anguilliformes</taxon>
        <taxon>Anguillidae</taxon>
        <taxon>Anguilla</taxon>
    </lineage>
</organism>
<accession>A0A0E9SUY4</accession>
<protein>
    <submittedName>
        <fullName evidence="1">Uncharacterized protein</fullName>
    </submittedName>
</protein>
<dbReference type="AlphaFoldDB" id="A0A0E9SUY4"/>
<proteinExistence type="predicted"/>